<dbReference type="NCBIfam" id="TIGR00573">
    <property type="entry name" value="dnaq"/>
    <property type="match status" value="1"/>
</dbReference>
<evidence type="ECO:0000313" key="15">
    <source>
        <dbReference type="EMBL" id="SVA45096.1"/>
    </source>
</evidence>
<evidence type="ECO:0000256" key="4">
    <source>
        <dbReference type="ARBA" id="ARBA00022679"/>
    </source>
</evidence>
<evidence type="ECO:0000256" key="9">
    <source>
        <dbReference type="ARBA" id="ARBA00022801"/>
    </source>
</evidence>
<reference evidence="15" key="1">
    <citation type="submission" date="2018-05" db="EMBL/GenBank/DDBJ databases">
        <authorList>
            <person name="Lanie J.A."/>
            <person name="Ng W.-L."/>
            <person name="Kazmierczak K.M."/>
            <person name="Andrzejewski T.M."/>
            <person name="Davidsen T.M."/>
            <person name="Wayne K.J."/>
            <person name="Tettelin H."/>
            <person name="Glass J.I."/>
            <person name="Rusch D."/>
            <person name="Podicherti R."/>
            <person name="Tsui H.-C.T."/>
            <person name="Winkler M.E."/>
        </authorList>
    </citation>
    <scope>NUCLEOTIDE SEQUENCE</scope>
</reference>
<dbReference type="GO" id="GO:0008408">
    <property type="term" value="F:3'-5' exonuclease activity"/>
    <property type="evidence" value="ECO:0007669"/>
    <property type="project" value="TreeGrafter"/>
</dbReference>
<accession>A0A381VXS9</accession>
<dbReference type="SUPFAM" id="SSF53098">
    <property type="entry name" value="Ribonuclease H-like"/>
    <property type="match status" value="1"/>
</dbReference>
<dbReference type="GO" id="GO:0003887">
    <property type="term" value="F:DNA-directed DNA polymerase activity"/>
    <property type="evidence" value="ECO:0007669"/>
    <property type="project" value="UniProtKB-KW"/>
</dbReference>
<keyword evidence="12" id="KW-0239">DNA-directed DNA polymerase</keyword>
<evidence type="ECO:0000256" key="7">
    <source>
        <dbReference type="ARBA" id="ARBA00022722"/>
    </source>
</evidence>
<dbReference type="InterPro" id="IPR006054">
    <property type="entry name" value="DnaQ"/>
</dbReference>
<dbReference type="GO" id="GO:0046872">
    <property type="term" value="F:metal ion binding"/>
    <property type="evidence" value="ECO:0007669"/>
    <property type="project" value="UniProtKB-KW"/>
</dbReference>
<organism evidence="15">
    <name type="scientific">marine metagenome</name>
    <dbReference type="NCBI Taxonomy" id="408172"/>
    <lineage>
        <taxon>unclassified sequences</taxon>
        <taxon>metagenomes</taxon>
        <taxon>ecological metagenomes</taxon>
    </lineage>
</organism>
<dbReference type="NCBIfam" id="TIGR01406">
    <property type="entry name" value="dnaQ_proteo"/>
    <property type="match status" value="1"/>
</dbReference>
<gene>
    <name evidence="15" type="ORF">METZ01_LOCUS97950</name>
</gene>
<name>A0A381VXS9_9ZZZZ</name>
<keyword evidence="4" id="KW-0808">Transferase</keyword>
<comment type="cofactor">
    <cofactor evidence="2">
        <name>Mg(2+)</name>
        <dbReference type="ChEBI" id="CHEBI:18420"/>
    </cofactor>
</comment>
<dbReference type="AlphaFoldDB" id="A0A381VXS9"/>
<evidence type="ECO:0000256" key="13">
    <source>
        <dbReference type="ARBA" id="ARBA00023211"/>
    </source>
</evidence>
<evidence type="ECO:0000256" key="8">
    <source>
        <dbReference type="ARBA" id="ARBA00022723"/>
    </source>
</evidence>
<keyword evidence="13" id="KW-0464">Manganese</keyword>
<dbReference type="PANTHER" id="PTHR30231">
    <property type="entry name" value="DNA POLYMERASE III SUBUNIT EPSILON"/>
    <property type="match status" value="1"/>
</dbReference>
<evidence type="ECO:0000256" key="10">
    <source>
        <dbReference type="ARBA" id="ARBA00022839"/>
    </source>
</evidence>
<dbReference type="GO" id="GO:0045004">
    <property type="term" value="P:DNA replication proofreading"/>
    <property type="evidence" value="ECO:0007669"/>
    <property type="project" value="TreeGrafter"/>
</dbReference>
<dbReference type="GO" id="GO:0005829">
    <property type="term" value="C:cytosol"/>
    <property type="evidence" value="ECO:0007669"/>
    <property type="project" value="TreeGrafter"/>
</dbReference>
<dbReference type="InterPro" id="IPR012337">
    <property type="entry name" value="RNaseH-like_sf"/>
</dbReference>
<keyword evidence="6" id="KW-0235">DNA replication</keyword>
<dbReference type="Gene3D" id="3.30.420.10">
    <property type="entry name" value="Ribonuclease H-like superfamily/Ribonuclease H"/>
    <property type="match status" value="1"/>
</dbReference>
<keyword evidence="11" id="KW-0460">Magnesium</keyword>
<evidence type="ECO:0000256" key="1">
    <source>
        <dbReference type="ARBA" id="ARBA00001936"/>
    </source>
</evidence>
<feature type="domain" description="Exonuclease" evidence="14">
    <location>
        <begin position="2"/>
        <end position="162"/>
    </location>
</feature>
<keyword evidence="5" id="KW-0548">Nucleotidyltransferase</keyword>
<dbReference type="SMART" id="SM00479">
    <property type="entry name" value="EXOIII"/>
    <property type="match status" value="1"/>
</dbReference>
<evidence type="ECO:0000259" key="14">
    <source>
        <dbReference type="SMART" id="SM00479"/>
    </source>
</evidence>
<evidence type="ECO:0000256" key="6">
    <source>
        <dbReference type="ARBA" id="ARBA00022705"/>
    </source>
</evidence>
<keyword evidence="9" id="KW-0378">Hydrolase</keyword>
<keyword evidence="8" id="KW-0479">Metal-binding</keyword>
<dbReference type="Pfam" id="PF00929">
    <property type="entry name" value="RNase_T"/>
    <property type="match status" value="1"/>
</dbReference>
<comment type="cofactor">
    <cofactor evidence="1">
        <name>Mn(2+)</name>
        <dbReference type="ChEBI" id="CHEBI:29035"/>
    </cofactor>
</comment>
<dbReference type="InterPro" id="IPR006309">
    <property type="entry name" value="DnaQ_proteo"/>
</dbReference>
<evidence type="ECO:0000256" key="12">
    <source>
        <dbReference type="ARBA" id="ARBA00022932"/>
    </source>
</evidence>
<evidence type="ECO:0000256" key="5">
    <source>
        <dbReference type="ARBA" id="ARBA00022695"/>
    </source>
</evidence>
<protein>
    <recommendedName>
        <fullName evidence="3">DNA polymerase III subunit epsilon</fullName>
    </recommendedName>
</protein>
<dbReference type="PANTHER" id="PTHR30231:SF41">
    <property type="entry name" value="DNA POLYMERASE III SUBUNIT EPSILON"/>
    <property type="match status" value="1"/>
</dbReference>
<proteinExistence type="predicted"/>
<keyword evidence="10" id="KW-0269">Exonuclease</keyword>
<dbReference type="GO" id="GO:0003677">
    <property type="term" value="F:DNA binding"/>
    <property type="evidence" value="ECO:0007669"/>
    <property type="project" value="InterPro"/>
</dbReference>
<keyword evidence="7" id="KW-0540">Nuclease</keyword>
<dbReference type="InterPro" id="IPR013520">
    <property type="entry name" value="Ribonucl_H"/>
</dbReference>
<dbReference type="NCBIfam" id="NF004316">
    <property type="entry name" value="PRK05711.1"/>
    <property type="match status" value="1"/>
</dbReference>
<dbReference type="EMBL" id="UINC01010109">
    <property type="protein sequence ID" value="SVA45096.1"/>
    <property type="molecule type" value="Genomic_DNA"/>
</dbReference>
<evidence type="ECO:0000256" key="2">
    <source>
        <dbReference type="ARBA" id="ARBA00001946"/>
    </source>
</evidence>
<dbReference type="FunFam" id="3.30.420.10:FF:000012">
    <property type="entry name" value="DNA polymerase III subunit epsilon"/>
    <property type="match status" value="1"/>
</dbReference>
<evidence type="ECO:0000256" key="11">
    <source>
        <dbReference type="ARBA" id="ARBA00022842"/>
    </source>
</evidence>
<dbReference type="InterPro" id="IPR036397">
    <property type="entry name" value="RNaseH_sf"/>
</dbReference>
<evidence type="ECO:0000256" key="3">
    <source>
        <dbReference type="ARBA" id="ARBA00020352"/>
    </source>
</evidence>
<dbReference type="CDD" id="cd06131">
    <property type="entry name" value="DNA_pol_III_epsilon_Ecoli_like"/>
    <property type="match status" value="1"/>
</dbReference>
<sequence>MSVEAGHRIIEIGAVEIVDRRMTGNNYQTYLNPKRSIDPGSIAVHGITNDDVADKPEFKEVMQEFLSFIQDTELLIHNAPFDTAFINHEFSLAGYGKKIEDLCEIKDTLPIARKTHPGKRNSLDALCARYNVDKSNRELHGALIDAKLLGQVYLLMTGGQVGFFGDDQNLNEQQINHSLDIDYSERKIMTVELTNEDLEEHQQYLEDLLADSDQPITW</sequence>